<dbReference type="OrthoDB" id="5771047at2"/>
<feature type="chain" id="PRO_5015622818" description="DUF4124 domain-containing protein" evidence="2">
    <location>
        <begin position="20"/>
        <end position="151"/>
    </location>
</feature>
<evidence type="ECO:0000313" key="5">
    <source>
        <dbReference type="Proteomes" id="UP000239917"/>
    </source>
</evidence>
<dbReference type="InterPro" id="IPR025392">
    <property type="entry name" value="DUF4124"/>
</dbReference>
<proteinExistence type="predicted"/>
<dbReference type="AlphaFoldDB" id="A0A2S5ZFT1"/>
<keyword evidence="2" id="KW-0732">Signal</keyword>
<evidence type="ECO:0000259" key="3">
    <source>
        <dbReference type="Pfam" id="PF13511"/>
    </source>
</evidence>
<comment type="caution">
    <text evidence="4">The sequence shown here is derived from an EMBL/GenBank/DDBJ whole genome shotgun (WGS) entry which is preliminary data.</text>
</comment>
<organism evidence="4 5">
    <name type="scientific">Marinobacter maroccanus</name>
    <dbReference type="NCBI Taxonomy" id="2055143"/>
    <lineage>
        <taxon>Bacteria</taxon>
        <taxon>Pseudomonadati</taxon>
        <taxon>Pseudomonadota</taxon>
        <taxon>Gammaproteobacteria</taxon>
        <taxon>Pseudomonadales</taxon>
        <taxon>Marinobacteraceae</taxon>
        <taxon>Marinobacter</taxon>
    </lineage>
</organism>
<reference evidence="4 5" key="1">
    <citation type="submission" date="2018-01" db="EMBL/GenBank/DDBJ databases">
        <title>Complete genome sequences of the type strains of Marinobacter flavimaris and Marinobacter maroccanus.</title>
        <authorList>
            <person name="Palau M."/>
            <person name="Boujida N."/>
            <person name="Manresa A."/>
            <person name="Minana-Galbis D."/>
        </authorList>
    </citation>
    <scope>NUCLEOTIDE SEQUENCE [LARGE SCALE GENOMIC DNA]</scope>
    <source>
        <strain evidence="4 5">N4</strain>
    </source>
</reference>
<sequence length="151" mass="16857">MLRRTLLAAILVAPTLASSAIYQCEQDGQTVFSDSPCGDNAAEITVDPVTVGGRLDTGTDVQTYKPKKQTSSSSDDDCPYINSSDLRRLIIQNKIVRGMKPADVRRSWGSPNSVRTGMLTQWSYHYPGYSSNYVYFENGCVSDWNGYYRNY</sequence>
<accession>A0A2S5ZFT1</accession>
<gene>
    <name evidence="4" type="ORF">KEHDKFFH_02530</name>
</gene>
<evidence type="ECO:0000256" key="1">
    <source>
        <dbReference type="SAM" id="MobiDB-lite"/>
    </source>
</evidence>
<feature type="domain" description="DUF4124" evidence="3">
    <location>
        <begin position="9"/>
        <end position="48"/>
    </location>
</feature>
<dbReference type="Proteomes" id="UP000239917">
    <property type="component" value="Unassembled WGS sequence"/>
</dbReference>
<evidence type="ECO:0000256" key="2">
    <source>
        <dbReference type="SAM" id="SignalP"/>
    </source>
</evidence>
<feature type="signal peptide" evidence="2">
    <location>
        <begin position="1"/>
        <end position="19"/>
    </location>
</feature>
<keyword evidence="5" id="KW-1185">Reference proteome</keyword>
<feature type="region of interest" description="Disordered" evidence="1">
    <location>
        <begin position="53"/>
        <end position="77"/>
    </location>
</feature>
<name>A0A2S5ZFT1_9GAMM</name>
<protein>
    <recommendedName>
        <fullName evidence="3">DUF4124 domain-containing protein</fullName>
    </recommendedName>
</protein>
<dbReference type="EMBL" id="PSSX01000001">
    <property type="protein sequence ID" value="PPI86216.1"/>
    <property type="molecule type" value="Genomic_DNA"/>
</dbReference>
<evidence type="ECO:0000313" key="4">
    <source>
        <dbReference type="EMBL" id="PPI86216.1"/>
    </source>
</evidence>
<dbReference type="Pfam" id="PF13511">
    <property type="entry name" value="DUF4124"/>
    <property type="match status" value="1"/>
</dbReference>
<dbReference type="RefSeq" id="WP_104320454.1">
    <property type="nucleotide sequence ID" value="NZ_PSSX01000001.1"/>
</dbReference>